<dbReference type="InterPro" id="IPR053012">
    <property type="entry name" value="ER-organelle_contact"/>
</dbReference>
<dbReference type="Gene3D" id="3.40.525.10">
    <property type="entry name" value="CRAL-TRIO lipid binding domain"/>
    <property type="match status" value="2"/>
</dbReference>
<gene>
    <name evidence="4" type="primary">LOC104985785</name>
</gene>
<dbReference type="PANTHER" id="PTHR46384:SF1">
    <property type="entry name" value="MOTILE SPERM DOMAIN-CONTAINING PROTEIN 2"/>
    <property type="match status" value="1"/>
</dbReference>
<dbReference type="SMART" id="SM00516">
    <property type="entry name" value="SEC14"/>
    <property type="match status" value="1"/>
</dbReference>
<dbReference type="SUPFAM" id="SSF52087">
    <property type="entry name" value="CRAL/TRIO domain"/>
    <property type="match status" value="1"/>
</dbReference>
<feature type="region of interest" description="Disordered" evidence="1">
    <location>
        <begin position="1"/>
        <end position="48"/>
    </location>
</feature>
<dbReference type="AlphaFoldDB" id="A0A6P3H5J4"/>
<dbReference type="KEGG" id="bbis:104985785"/>
<protein>
    <submittedName>
        <fullName evidence="4">Motile sperm domain-containing protein 2-like</fullName>
    </submittedName>
</protein>
<keyword evidence="3" id="KW-1185">Reference proteome</keyword>
<dbReference type="OrthoDB" id="75724at2759"/>
<dbReference type="InterPro" id="IPR036273">
    <property type="entry name" value="CRAL/TRIO_N_dom_sf"/>
</dbReference>
<dbReference type="InterPro" id="IPR036865">
    <property type="entry name" value="CRAL-TRIO_dom_sf"/>
</dbReference>
<dbReference type="PROSITE" id="PS50191">
    <property type="entry name" value="CRAL_TRIO"/>
    <property type="match status" value="1"/>
</dbReference>
<accession>A0A6P3H5J4</accession>
<organism evidence="3 4">
    <name type="scientific">Bison bison bison</name>
    <name type="common">North American plains bison</name>
    <dbReference type="NCBI Taxonomy" id="43346"/>
    <lineage>
        <taxon>Eukaryota</taxon>
        <taxon>Metazoa</taxon>
        <taxon>Chordata</taxon>
        <taxon>Craniata</taxon>
        <taxon>Vertebrata</taxon>
        <taxon>Euteleostomi</taxon>
        <taxon>Mammalia</taxon>
        <taxon>Eutheria</taxon>
        <taxon>Laurasiatheria</taxon>
        <taxon>Artiodactyla</taxon>
        <taxon>Ruminantia</taxon>
        <taxon>Pecora</taxon>
        <taxon>Bovidae</taxon>
        <taxon>Bovinae</taxon>
        <taxon>Bison</taxon>
    </lineage>
</organism>
<evidence type="ECO:0000256" key="1">
    <source>
        <dbReference type="SAM" id="MobiDB-lite"/>
    </source>
</evidence>
<dbReference type="Proteomes" id="UP000515208">
    <property type="component" value="Unplaced"/>
</dbReference>
<sequence>MAGGARRGGSLQGKSPRFAGWRGRVRSSGRRGRGPNAKRMESQYQAQNKARLISEVRRRFEAEYVTDKSDKYDSRDVERLQQDDNWVESYLAWRHNVIDETLKMLDESFQWRKEMAVNDLTEASIPRWLLEIGGIYLHGYDKEGNKLFWIRVKYHIKDHKTMLDKKKLIAFWDMDFVRFIINCFKVYYPKYLSKIVIFDMPWIMNAAFKIVKTWLGPEAVSLLKFTSKNDIQDYVSVEYLPPHMGGTVSTVPKTCF</sequence>
<dbReference type="SUPFAM" id="SSF46938">
    <property type="entry name" value="CRAL/TRIO N-terminal domain"/>
    <property type="match status" value="1"/>
</dbReference>
<dbReference type="PANTHER" id="PTHR46384">
    <property type="entry name" value="MOTILE SPERM DOMAIN-CONTAINING PROTEIN 2"/>
    <property type="match status" value="1"/>
</dbReference>
<dbReference type="GO" id="GO:0012505">
    <property type="term" value="C:endomembrane system"/>
    <property type="evidence" value="ECO:0007669"/>
    <property type="project" value="TreeGrafter"/>
</dbReference>
<dbReference type="GO" id="GO:0140284">
    <property type="term" value="C:endoplasmic reticulum-endosome membrane contact site"/>
    <property type="evidence" value="ECO:0007669"/>
    <property type="project" value="TreeGrafter"/>
</dbReference>
<feature type="domain" description="CRAL-TRIO" evidence="2">
    <location>
        <begin position="156"/>
        <end position="252"/>
    </location>
</feature>
<dbReference type="GeneID" id="104985785"/>
<name>A0A6P3H5J4_BISBB</name>
<feature type="compositionally biased region" description="Gly residues" evidence="1">
    <location>
        <begin position="1"/>
        <end position="11"/>
    </location>
</feature>
<evidence type="ECO:0000313" key="3">
    <source>
        <dbReference type="Proteomes" id="UP000515208"/>
    </source>
</evidence>
<dbReference type="Pfam" id="PF00650">
    <property type="entry name" value="CRAL_TRIO"/>
    <property type="match status" value="1"/>
</dbReference>
<evidence type="ECO:0000313" key="4">
    <source>
        <dbReference type="RefSeq" id="XP_010834442.1"/>
    </source>
</evidence>
<feature type="compositionally biased region" description="Basic residues" evidence="1">
    <location>
        <begin position="23"/>
        <end position="33"/>
    </location>
</feature>
<proteinExistence type="predicted"/>
<dbReference type="CDD" id="cd00170">
    <property type="entry name" value="SEC14"/>
    <property type="match status" value="1"/>
</dbReference>
<reference evidence="4" key="1">
    <citation type="submission" date="2025-08" db="UniProtKB">
        <authorList>
            <consortium name="RefSeq"/>
        </authorList>
    </citation>
    <scope>IDENTIFICATION</scope>
    <source>
        <tissue evidence="4">Blood</tissue>
    </source>
</reference>
<dbReference type="InterPro" id="IPR001251">
    <property type="entry name" value="CRAL-TRIO_dom"/>
</dbReference>
<dbReference type="RefSeq" id="XP_010834442.1">
    <property type="nucleotide sequence ID" value="XM_010836140.1"/>
</dbReference>
<evidence type="ECO:0000259" key="2">
    <source>
        <dbReference type="PROSITE" id="PS50191"/>
    </source>
</evidence>